<dbReference type="Gene3D" id="2.70.70.10">
    <property type="entry name" value="Glucose Permease (Domain IIA)"/>
    <property type="match status" value="1"/>
</dbReference>
<dbReference type="EMBL" id="JAGGKG010000001">
    <property type="protein sequence ID" value="MBP1903541.1"/>
    <property type="molecule type" value="Genomic_DNA"/>
</dbReference>
<keyword evidence="1" id="KW-0175">Coiled coil</keyword>
<dbReference type="Proteomes" id="UP001519272">
    <property type="component" value="Unassembled WGS sequence"/>
</dbReference>
<dbReference type="GO" id="GO:0016787">
    <property type="term" value="F:hydrolase activity"/>
    <property type="evidence" value="ECO:0007669"/>
    <property type="project" value="UniProtKB-KW"/>
</dbReference>
<gene>
    <name evidence="4" type="ORF">J2Z32_000153</name>
</gene>
<name>A0ABS4FLY3_9BACL</name>
<comment type="caution">
    <text evidence="4">The sequence shown here is derived from an EMBL/GenBank/DDBJ whole genome shotgun (WGS) entry which is preliminary data.</text>
</comment>
<organism evidence="4 5">
    <name type="scientific">Paenibacillus turicensis</name>
    <dbReference type="NCBI Taxonomy" id="160487"/>
    <lineage>
        <taxon>Bacteria</taxon>
        <taxon>Bacillati</taxon>
        <taxon>Bacillota</taxon>
        <taxon>Bacilli</taxon>
        <taxon>Bacillales</taxon>
        <taxon>Paenibacillaceae</taxon>
        <taxon>Paenibacillus</taxon>
    </lineage>
</organism>
<evidence type="ECO:0000313" key="4">
    <source>
        <dbReference type="EMBL" id="MBP1903541.1"/>
    </source>
</evidence>
<protein>
    <submittedName>
        <fullName evidence="4">Murein DD-endopeptidase MepM/ murein hydrolase activator NlpD</fullName>
    </submittedName>
</protein>
<keyword evidence="4" id="KW-0378">Hydrolase</keyword>
<dbReference type="InterPro" id="IPR050570">
    <property type="entry name" value="Cell_wall_metabolism_enzyme"/>
</dbReference>
<feature type="coiled-coil region" evidence="1">
    <location>
        <begin position="84"/>
        <end position="135"/>
    </location>
</feature>
<dbReference type="RefSeq" id="WP_210087240.1">
    <property type="nucleotide sequence ID" value="NZ_JAGGKG010000001.1"/>
</dbReference>
<evidence type="ECO:0000313" key="5">
    <source>
        <dbReference type="Proteomes" id="UP001519272"/>
    </source>
</evidence>
<evidence type="ECO:0000256" key="2">
    <source>
        <dbReference type="SAM" id="Phobius"/>
    </source>
</evidence>
<keyword evidence="2" id="KW-0812">Transmembrane</keyword>
<evidence type="ECO:0000259" key="3">
    <source>
        <dbReference type="Pfam" id="PF01551"/>
    </source>
</evidence>
<keyword evidence="5" id="KW-1185">Reference proteome</keyword>
<dbReference type="CDD" id="cd12797">
    <property type="entry name" value="M23_peptidase"/>
    <property type="match status" value="1"/>
</dbReference>
<feature type="transmembrane region" description="Helical" evidence="2">
    <location>
        <begin position="36"/>
        <end position="58"/>
    </location>
</feature>
<accession>A0ABS4FLY3</accession>
<dbReference type="Pfam" id="PF01551">
    <property type="entry name" value="Peptidase_M23"/>
    <property type="match status" value="1"/>
</dbReference>
<dbReference type="PANTHER" id="PTHR21666:SF270">
    <property type="entry name" value="MUREIN HYDROLASE ACTIVATOR ENVC"/>
    <property type="match status" value="1"/>
</dbReference>
<evidence type="ECO:0000256" key="1">
    <source>
        <dbReference type="SAM" id="Coils"/>
    </source>
</evidence>
<keyword evidence="2" id="KW-0472">Membrane</keyword>
<keyword evidence="2" id="KW-1133">Transmembrane helix</keyword>
<dbReference type="InterPro" id="IPR011055">
    <property type="entry name" value="Dup_hybrid_motif"/>
</dbReference>
<reference evidence="4 5" key="1">
    <citation type="submission" date="2021-03" db="EMBL/GenBank/DDBJ databases">
        <title>Genomic Encyclopedia of Type Strains, Phase IV (KMG-IV): sequencing the most valuable type-strain genomes for metagenomic binning, comparative biology and taxonomic classification.</title>
        <authorList>
            <person name="Goeker M."/>
        </authorList>
    </citation>
    <scope>NUCLEOTIDE SEQUENCE [LARGE SCALE GENOMIC DNA]</scope>
    <source>
        <strain evidence="4 5">DSM 14349</strain>
    </source>
</reference>
<dbReference type="SUPFAM" id="SSF51261">
    <property type="entry name" value="Duplicated hybrid motif"/>
    <property type="match status" value="1"/>
</dbReference>
<dbReference type="InterPro" id="IPR016047">
    <property type="entry name" value="M23ase_b-sheet_dom"/>
</dbReference>
<feature type="domain" description="M23ase beta-sheet core" evidence="3">
    <location>
        <begin position="237"/>
        <end position="331"/>
    </location>
</feature>
<dbReference type="PANTHER" id="PTHR21666">
    <property type="entry name" value="PEPTIDASE-RELATED"/>
    <property type="match status" value="1"/>
</dbReference>
<sequence>MINFKFKLGRPKNKRYSIMIVPEGSQPVMRFKLTSFYVIAGSVAAVIMILTMLVLFYMNQAHSQKITTLQAKLDSSSDELKTTMVNKDQAMDELLSQLLELSEQSKNVESKMAELQILEAELKQMTNKNDGKDAAITSFSTKQKDLTPPSALDGVGGEDIEMTPQNIAALIEQTKQSIENTLQTAPALQSSLEKTKHSVKQYQTLLATTPTYWPTVSTRITSHFGSRKDPFTGRVKYHGGLDVGGEVGDPIYAAADGKVTDAGVSTSRGNYIVISHPSGLQSHYMHLNAVSTTTGATVKQGEVIGELGNTGRSTGPHLHFEIVKDGVLVDPADYIIPNREEVSN</sequence>
<proteinExistence type="predicted"/>